<keyword evidence="2" id="KW-0521">NADP</keyword>
<dbReference type="SUPFAM" id="SSF51735">
    <property type="entry name" value="NAD(P)-binding Rossmann-fold domains"/>
    <property type="match status" value="1"/>
</dbReference>
<reference evidence="4" key="2">
    <citation type="submission" date="2020-05" db="EMBL/GenBank/DDBJ databases">
        <authorList>
            <person name="Kim H.-S."/>
            <person name="Proctor R.H."/>
            <person name="Brown D.W."/>
        </authorList>
    </citation>
    <scope>NUCLEOTIDE SEQUENCE</scope>
    <source>
        <strain evidence="4">NRRL 22465</strain>
    </source>
</reference>
<dbReference type="EMBL" id="JABEYC010001656">
    <property type="protein sequence ID" value="KAF4963157.1"/>
    <property type="molecule type" value="Genomic_DNA"/>
</dbReference>
<gene>
    <name evidence="4" type="ORF">FZEAL_10951</name>
</gene>
<dbReference type="InterPro" id="IPR036291">
    <property type="entry name" value="NAD(P)-bd_dom_sf"/>
</dbReference>
<evidence type="ECO:0000256" key="2">
    <source>
        <dbReference type="ARBA" id="ARBA00022857"/>
    </source>
</evidence>
<keyword evidence="3" id="KW-0560">Oxidoreductase</keyword>
<dbReference type="InterPro" id="IPR002347">
    <property type="entry name" value="SDR_fam"/>
</dbReference>
<evidence type="ECO:0000256" key="1">
    <source>
        <dbReference type="ARBA" id="ARBA00006484"/>
    </source>
</evidence>
<dbReference type="PANTHER" id="PTHR24320">
    <property type="entry name" value="RETINOL DEHYDROGENASE"/>
    <property type="match status" value="1"/>
</dbReference>
<evidence type="ECO:0008006" key="6">
    <source>
        <dbReference type="Google" id="ProtNLM"/>
    </source>
</evidence>
<dbReference type="PANTHER" id="PTHR24320:SF282">
    <property type="entry name" value="WW DOMAIN-CONTAINING OXIDOREDUCTASE"/>
    <property type="match status" value="1"/>
</dbReference>
<proteinExistence type="inferred from homology"/>
<dbReference type="PRINTS" id="PR00081">
    <property type="entry name" value="GDHRDH"/>
</dbReference>
<dbReference type="Gene3D" id="3.40.50.720">
    <property type="entry name" value="NAD(P)-binding Rossmann-like Domain"/>
    <property type="match status" value="1"/>
</dbReference>
<dbReference type="Proteomes" id="UP000635477">
    <property type="component" value="Unassembled WGS sequence"/>
</dbReference>
<keyword evidence="5" id="KW-1185">Reference proteome</keyword>
<evidence type="ECO:0000256" key="3">
    <source>
        <dbReference type="ARBA" id="ARBA00023002"/>
    </source>
</evidence>
<evidence type="ECO:0000313" key="4">
    <source>
        <dbReference type="EMBL" id="KAF4963157.1"/>
    </source>
</evidence>
<name>A0A8H4TSD0_9HYPO</name>
<protein>
    <recommendedName>
        <fullName evidence="6">NAD(P)-binding protein</fullName>
    </recommendedName>
</protein>
<sequence length="283" mass="31163">MDIPSLHGKVILVTGGNAGLGRQAVIELARHNPLQIWLTSRNLQNAEVAAAEIQQHVPSASLRLLQLDLVSSQSIRRAAREFTAQAERLDILMLNAGTMAVPPGLTEDGYEMQFGTNYMGHALLTKLLLPVLQNTVQAKNPDVRIVCLASHGHVYLRKGGFDFDTLQTTGENVGPLQCYYQSKLANILWVRQMARRYHQLKTAAIDPGLVQTGLALKATGIPWWLRAVIKCMLLTSVEKGVKNQLWASVSEDVKSGEYYEPIGRGGLVTDDGKDDVLAENLWN</sequence>
<dbReference type="AlphaFoldDB" id="A0A8H4TSD0"/>
<evidence type="ECO:0000313" key="5">
    <source>
        <dbReference type="Proteomes" id="UP000635477"/>
    </source>
</evidence>
<comment type="caution">
    <text evidence="4">The sequence shown here is derived from an EMBL/GenBank/DDBJ whole genome shotgun (WGS) entry which is preliminary data.</text>
</comment>
<reference evidence="4" key="1">
    <citation type="journal article" date="2020" name="BMC Genomics">
        <title>Correction to: Identification and distribution of gene clusters required for synthesis of sphingolipid metabolism inhibitors in diverse species of the filamentous fungus Fusarium.</title>
        <authorList>
            <person name="Kim H.S."/>
            <person name="Lohmar J.M."/>
            <person name="Busman M."/>
            <person name="Brown D.W."/>
            <person name="Naumann T.A."/>
            <person name="Divon H.H."/>
            <person name="Lysoe E."/>
            <person name="Uhlig S."/>
            <person name="Proctor R.H."/>
        </authorList>
    </citation>
    <scope>NUCLEOTIDE SEQUENCE</scope>
    <source>
        <strain evidence="4">NRRL 22465</strain>
    </source>
</reference>
<dbReference type="OrthoDB" id="191139at2759"/>
<accession>A0A8H4TSD0</accession>
<organism evidence="4 5">
    <name type="scientific">Fusarium zealandicum</name>
    <dbReference type="NCBI Taxonomy" id="1053134"/>
    <lineage>
        <taxon>Eukaryota</taxon>
        <taxon>Fungi</taxon>
        <taxon>Dikarya</taxon>
        <taxon>Ascomycota</taxon>
        <taxon>Pezizomycotina</taxon>
        <taxon>Sordariomycetes</taxon>
        <taxon>Hypocreomycetidae</taxon>
        <taxon>Hypocreales</taxon>
        <taxon>Nectriaceae</taxon>
        <taxon>Fusarium</taxon>
        <taxon>Fusarium staphyleae species complex</taxon>
    </lineage>
</organism>
<dbReference type="GO" id="GO:0016491">
    <property type="term" value="F:oxidoreductase activity"/>
    <property type="evidence" value="ECO:0007669"/>
    <property type="project" value="UniProtKB-KW"/>
</dbReference>
<comment type="similarity">
    <text evidence="1">Belongs to the short-chain dehydrogenases/reductases (SDR) family.</text>
</comment>
<dbReference type="Pfam" id="PF00106">
    <property type="entry name" value="adh_short"/>
    <property type="match status" value="1"/>
</dbReference>